<dbReference type="Proteomes" id="UP000314294">
    <property type="component" value="Unassembled WGS sequence"/>
</dbReference>
<feature type="region of interest" description="Disordered" evidence="1">
    <location>
        <begin position="1"/>
        <end position="92"/>
    </location>
</feature>
<evidence type="ECO:0000313" key="2">
    <source>
        <dbReference type="EMBL" id="TNN22596.1"/>
    </source>
</evidence>
<dbReference type="EMBL" id="SRLO01021776">
    <property type="protein sequence ID" value="TNN22596.1"/>
    <property type="molecule type" value="Genomic_DNA"/>
</dbReference>
<name>A0A4Z2E169_9TELE</name>
<keyword evidence="3" id="KW-1185">Reference proteome</keyword>
<protein>
    <submittedName>
        <fullName evidence="2">Uncharacterized protein</fullName>
    </submittedName>
</protein>
<evidence type="ECO:0000313" key="3">
    <source>
        <dbReference type="Proteomes" id="UP000314294"/>
    </source>
</evidence>
<dbReference type="AlphaFoldDB" id="A0A4Z2E169"/>
<gene>
    <name evidence="2" type="ORF">EYF80_067289</name>
</gene>
<accession>A0A4Z2E169</accession>
<proteinExistence type="predicted"/>
<organism evidence="2 3">
    <name type="scientific">Liparis tanakae</name>
    <name type="common">Tanaka's snailfish</name>
    <dbReference type="NCBI Taxonomy" id="230148"/>
    <lineage>
        <taxon>Eukaryota</taxon>
        <taxon>Metazoa</taxon>
        <taxon>Chordata</taxon>
        <taxon>Craniata</taxon>
        <taxon>Vertebrata</taxon>
        <taxon>Euteleostomi</taxon>
        <taxon>Actinopterygii</taxon>
        <taxon>Neopterygii</taxon>
        <taxon>Teleostei</taxon>
        <taxon>Neoteleostei</taxon>
        <taxon>Acanthomorphata</taxon>
        <taxon>Eupercaria</taxon>
        <taxon>Perciformes</taxon>
        <taxon>Cottioidei</taxon>
        <taxon>Cottales</taxon>
        <taxon>Liparidae</taxon>
        <taxon>Liparis</taxon>
    </lineage>
</organism>
<evidence type="ECO:0000256" key="1">
    <source>
        <dbReference type="SAM" id="MobiDB-lite"/>
    </source>
</evidence>
<comment type="caution">
    <text evidence="2">The sequence shown here is derived from an EMBL/GenBank/DDBJ whole genome shotgun (WGS) entry which is preliminary data.</text>
</comment>
<reference evidence="2 3" key="1">
    <citation type="submission" date="2019-03" db="EMBL/GenBank/DDBJ databases">
        <title>First draft genome of Liparis tanakae, snailfish: a comprehensive survey of snailfish specific genes.</title>
        <authorList>
            <person name="Kim W."/>
            <person name="Song I."/>
            <person name="Jeong J.-H."/>
            <person name="Kim D."/>
            <person name="Kim S."/>
            <person name="Ryu S."/>
            <person name="Song J.Y."/>
            <person name="Lee S.K."/>
        </authorList>
    </citation>
    <scope>NUCLEOTIDE SEQUENCE [LARGE SCALE GENOMIC DNA]</scope>
    <source>
        <tissue evidence="2">Muscle</tissue>
    </source>
</reference>
<sequence>MWLHALSFPFAGRQGDGSSPGRAAGGEELSGARGFPLPEQQLPGEEDGGGQHGAALQRPASQARVPEAAAQGEGRSAHRSLWASVSFMSRNK</sequence>